<sequence>MTEQLDHTRSRVDDHDSRFEQLEARASDLEDGRQGDCEQLLQMERVLEVIRNKNEDLEARSFCNNIRIIGLPESTAMGRMEHFMEGMLSDLFPGELSRLLVVERAHRFLLLLA</sequence>
<name>A0AAV7QKZ7_PLEWA</name>
<keyword evidence="1" id="KW-0175">Coiled coil</keyword>
<keyword evidence="3" id="KW-1185">Reference proteome</keyword>
<evidence type="ECO:0000313" key="2">
    <source>
        <dbReference type="EMBL" id="KAJ1140027.1"/>
    </source>
</evidence>
<accession>A0AAV7QKZ7</accession>
<proteinExistence type="predicted"/>
<organism evidence="2 3">
    <name type="scientific">Pleurodeles waltl</name>
    <name type="common">Iberian ribbed newt</name>
    <dbReference type="NCBI Taxonomy" id="8319"/>
    <lineage>
        <taxon>Eukaryota</taxon>
        <taxon>Metazoa</taxon>
        <taxon>Chordata</taxon>
        <taxon>Craniata</taxon>
        <taxon>Vertebrata</taxon>
        <taxon>Euteleostomi</taxon>
        <taxon>Amphibia</taxon>
        <taxon>Batrachia</taxon>
        <taxon>Caudata</taxon>
        <taxon>Salamandroidea</taxon>
        <taxon>Salamandridae</taxon>
        <taxon>Pleurodelinae</taxon>
        <taxon>Pleurodeles</taxon>
    </lineage>
</organism>
<evidence type="ECO:0000256" key="1">
    <source>
        <dbReference type="SAM" id="Coils"/>
    </source>
</evidence>
<reference evidence="2" key="1">
    <citation type="journal article" date="2022" name="bioRxiv">
        <title>Sequencing and chromosome-scale assembly of the giantPleurodeles waltlgenome.</title>
        <authorList>
            <person name="Brown T."/>
            <person name="Elewa A."/>
            <person name="Iarovenko S."/>
            <person name="Subramanian E."/>
            <person name="Araus A.J."/>
            <person name="Petzold A."/>
            <person name="Susuki M."/>
            <person name="Suzuki K.-i.T."/>
            <person name="Hayashi T."/>
            <person name="Toyoda A."/>
            <person name="Oliveira C."/>
            <person name="Osipova E."/>
            <person name="Leigh N.D."/>
            <person name="Simon A."/>
            <person name="Yun M.H."/>
        </authorList>
    </citation>
    <scope>NUCLEOTIDE SEQUENCE</scope>
    <source>
        <strain evidence="2">20211129_DDA</strain>
        <tissue evidence="2">Liver</tissue>
    </source>
</reference>
<gene>
    <name evidence="2" type="ORF">NDU88_006388</name>
</gene>
<feature type="coiled-coil region" evidence="1">
    <location>
        <begin position="5"/>
        <end position="60"/>
    </location>
</feature>
<dbReference type="Gene3D" id="3.30.70.1820">
    <property type="entry name" value="L1 transposable element, RRM domain"/>
    <property type="match status" value="1"/>
</dbReference>
<dbReference type="PANTHER" id="PTHR11505">
    <property type="entry name" value="L1 TRANSPOSABLE ELEMENT-RELATED"/>
    <property type="match status" value="1"/>
</dbReference>
<dbReference type="AlphaFoldDB" id="A0AAV7QKZ7"/>
<protein>
    <submittedName>
        <fullName evidence="2">Uncharacterized protein</fullName>
    </submittedName>
</protein>
<dbReference type="Proteomes" id="UP001066276">
    <property type="component" value="Chromosome 6"/>
</dbReference>
<dbReference type="InterPro" id="IPR004244">
    <property type="entry name" value="Transposase_22"/>
</dbReference>
<evidence type="ECO:0000313" key="3">
    <source>
        <dbReference type="Proteomes" id="UP001066276"/>
    </source>
</evidence>
<comment type="caution">
    <text evidence="2">The sequence shown here is derived from an EMBL/GenBank/DDBJ whole genome shotgun (WGS) entry which is preliminary data.</text>
</comment>
<dbReference type="EMBL" id="JANPWB010000010">
    <property type="protein sequence ID" value="KAJ1140027.1"/>
    <property type="molecule type" value="Genomic_DNA"/>
</dbReference>